<comment type="caution">
    <text evidence="2">The sequence shown here is derived from an EMBL/GenBank/DDBJ whole genome shotgun (WGS) entry which is preliminary data.</text>
</comment>
<feature type="transmembrane region" description="Helical" evidence="1">
    <location>
        <begin position="393"/>
        <end position="410"/>
    </location>
</feature>
<evidence type="ECO:0000313" key="2">
    <source>
        <dbReference type="EMBL" id="GLB66192.1"/>
    </source>
</evidence>
<reference evidence="2 3" key="1">
    <citation type="journal article" date="2023" name="Int. J. Syst. Evol. Microbiol.">
        <title>Arthrobacter mangrovi sp. nov., an actinobacterium isolated from the rhizosphere of a mangrove.</title>
        <authorList>
            <person name="Hamada M."/>
            <person name="Saitou S."/>
            <person name="Enomoto N."/>
            <person name="Nanri K."/>
            <person name="Hidaka K."/>
            <person name="Miura T."/>
            <person name="Tamura T."/>
        </authorList>
    </citation>
    <scope>NUCLEOTIDE SEQUENCE [LARGE SCALE GENOMIC DNA]</scope>
    <source>
        <strain evidence="2 3">NBRC 112813</strain>
    </source>
</reference>
<evidence type="ECO:0000256" key="1">
    <source>
        <dbReference type="SAM" id="Phobius"/>
    </source>
</evidence>
<dbReference type="RefSeq" id="WP_264794361.1">
    <property type="nucleotide sequence ID" value="NZ_BRVS01000002.1"/>
</dbReference>
<accession>A0ABQ5MQB9</accession>
<dbReference type="Proteomes" id="UP001209654">
    <property type="component" value="Unassembled WGS sequence"/>
</dbReference>
<keyword evidence="1" id="KW-1133">Transmembrane helix</keyword>
<keyword evidence="1" id="KW-0812">Transmembrane</keyword>
<feature type="transmembrane region" description="Helical" evidence="1">
    <location>
        <begin position="280"/>
        <end position="301"/>
    </location>
</feature>
<keyword evidence="3" id="KW-1185">Reference proteome</keyword>
<sequence>MSEIGKPLPSAEYEELLALRRENAELKRERVGAEPGPPARPGATSHVLRWVASAILLVLTCVLTMAAVAAAYLRSEVLDTDRYVATVAPLSSDPVIQAEIADQVTEQITSRVDIEGLTRQALAAVTEATPRVAPYVTGLAPVIAEQATTLIHDTTARLVATEQFDDLWIQANRRAHQRLAALLTRENDGAVTIDQAGTVTLSVAPIIERVKSVLLEKGVGFARNIPAVNAEIVLFQAPALVRAQRAVSALNTAAEVLPWAALACAAGAVAAAPRSRRRRAVIYAGLAFSVAMALLAIGLAIGRGYLLNSIPPDAISPGAAQVLIDTLLVPLRTTVRMVFVLGLVIALAAFLSGPSGAARAVRRGFTNGADFVNGRISSGPAKRWQHWLARHRRILEAAVVAVAALILIFWSYPTAAVVVTLAASVVVIVIVIEVLSRQAVVEREAVVAGEGG</sequence>
<keyword evidence="1" id="KW-0472">Membrane</keyword>
<proteinExistence type="predicted"/>
<feature type="transmembrane region" description="Helical" evidence="1">
    <location>
        <begin position="50"/>
        <end position="73"/>
    </location>
</feature>
<protein>
    <recommendedName>
        <fullName evidence="4">Integral membrane protein</fullName>
    </recommendedName>
</protein>
<feature type="transmembrane region" description="Helical" evidence="1">
    <location>
        <begin position="416"/>
        <end position="435"/>
    </location>
</feature>
<gene>
    <name evidence="2" type="ORF">AHIS1636_06310</name>
</gene>
<organism evidence="2 3">
    <name type="scientific">Arthrobacter mangrovi</name>
    <dbReference type="NCBI Taxonomy" id="2966350"/>
    <lineage>
        <taxon>Bacteria</taxon>
        <taxon>Bacillati</taxon>
        <taxon>Actinomycetota</taxon>
        <taxon>Actinomycetes</taxon>
        <taxon>Micrococcales</taxon>
        <taxon>Micrococcaceae</taxon>
        <taxon>Arthrobacter</taxon>
    </lineage>
</organism>
<evidence type="ECO:0008006" key="4">
    <source>
        <dbReference type="Google" id="ProtNLM"/>
    </source>
</evidence>
<evidence type="ECO:0000313" key="3">
    <source>
        <dbReference type="Proteomes" id="UP001209654"/>
    </source>
</evidence>
<dbReference type="EMBL" id="BRVS01000002">
    <property type="protein sequence ID" value="GLB66192.1"/>
    <property type="molecule type" value="Genomic_DNA"/>
</dbReference>
<name>A0ABQ5MQB9_9MICC</name>
<feature type="transmembrane region" description="Helical" evidence="1">
    <location>
        <begin position="335"/>
        <end position="353"/>
    </location>
</feature>